<proteinExistence type="inferred from homology"/>
<dbReference type="EC" id="3.1.4.58" evidence="2"/>
<dbReference type="InterPro" id="IPR009097">
    <property type="entry name" value="Cyclic_Pdiesterase"/>
</dbReference>
<reference evidence="4" key="1">
    <citation type="submission" date="2020-02" db="EMBL/GenBank/DDBJ databases">
        <authorList>
            <person name="Meier V. D."/>
        </authorList>
    </citation>
    <scope>NUCLEOTIDE SEQUENCE</scope>
    <source>
        <strain evidence="4">AVDCRST_MAG60</strain>
    </source>
</reference>
<evidence type="ECO:0000256" key="1">
    <source>
        <dbReference type="ARBA" id="ARBA00022801"/>
    </source>
</evidence>
<accession>A0A6J4NY37</accession>
<feature type="short sequence motif" description="HXTX 2" evidence="2">
    <location>
        <begin position="128"/>
        <end position="131"/>
    </location>
</feature>
<evidence type="ECO:0000313" key="4">
    <source>
        <dbReference type="EMBL" id="CAA9395097.1"/>
    </source>
</evidence>
<name>A0A6J4NY37_9ACTN</name>
<feature type="domain" description="Phosphoesterase HXTX" evidence="3">
    <location>
        <begin position="11"/>
        <end position="94"/>
    </location>
</feature>
<keyword evidence="4" id="KW-0436">Ligase</keyword>
<feature type="short sequence motif" description="HXTX 1" evidence="2">
    <location>
        <begin position="44"/>
        <end position="47"/>
    </location>
</feature>
<feature type="active site" description="Proton donor" evidence="2">
    <location>
        <position position="44"/>
    </location>
</feature>
<comment type="similarity">
    <text evidence="2">Belongs to the 2H phosphoesterase superfamily. ThpR family.</text>
</comment>
<gene>
    <name evidence="4" type="ORF">AVDCRST_MAG60-1779</name>
</gene>
<dbReference type="GO" id="GO:0008664">
    <property type="term" value="F:RNA 2',3'-cyclic 3'-phosphodiesterase activity"/>
    <property type="evidence" value="ECO:0007669"/>
    <property type="project" value="UniProtKB-EC"/>
</dbReference>
<dbReference type="PANTHER" id="PTHR35561:SF1">
    <property type="entry name" value="RNA 2',3'-CYCLIC PHOSPHODIESTERASE"/>
    <property type="match status" value="1"/>
</dbReference>
<feature type="active site" description="Proton acceptor" evidence="2">
    <location>
        <position position="128"/>
    </location>
</feature>
<sequence>MPRMFVAVIPPHPVAEDLDEFMSVRRSAAGRDDGWRWTLPDQWHLTLAFLENVPDRAYDELCERLEAAAGRHTAPLTRVVGGGAVADPDRARVLFAGVDGSYDDVSRASRNAAAVAGMAVDGQRFRPHLTLARLGRPTNVTRWVRVLDSYTGPPWTPTELSLVESHLGEGPRRRPRYEVRETFPLGS</sequence>
<dbReference type="Pfam" id="PF02834">
    <property type="entry name" value="LigT_PEase"/>
    <property type="match status" value="2"/>
</dbReference>
<evidence type="ECO:0000259" key="3">
    <source>
        <dbReference type="Pfam" id="PF02834"/>
    </source>
</evidence>
<protein>
    <recommendedName>
        <fullName evidence="2">RNA 2',3'-cyclic phosphodiesterase</fullName>
        <shortName evidence="2">RNA 2',3'-CPDase</shortName>
        <ecNumber evidence="2">3.1.4.58</ecNumber>
    </recommendedName>
</protein>
<dbReference type="SUPFAM" id="SSF55144">
    <property type="entry name" value="LigT-like"/>
    <property type="match status" value="1"/>
</dbReference>
<dbReference type="AlphaFoldDB" id="A0A6J4NY37"/>
<dbReference type="GO" id="GO:0004113">
    <property type="term" value="F:2',3'-cyclic-nucleotide 3'-phosphodiesterase activity"/>
    <property type="evidence" value="ECO:0007669"/>
    <property type="project" value="InterPro"/>
</dbReference>
<organism evidence="4">
    <name type="scientific">uncultured Nocardioides sp</name>
    <dbReference type="NCBI Taxonomy" id="198441"/>
    <lineage>
        <taxon>Bacteria</taxon>
        <taxon>Bacillati</taxon>
        <taxon>Actinomycetota</taxon>
        <taxon>Actinomycetes</taxon>
        <taxon>Propionibacteriales</taxon>
        <taxon>Nocardioidaceae</taxon>
        <taxon>Nocardioides</taxon>
        <taxon>environmental samples</taxon>
    </lineage>
</organism>
<dbReference type="InterPro" id="IPR014051">
    <property type="entry name" value="Phosphoesterase_HXTX"/>
</dbReference>
<comment type="catalytic activity">
    <reaction evidence="2">
        <text>a 3'-end 2',3'-cyclophospho-ribonucleotide-RNA + H2O = a 3'-end 2'-phospho-ribonucleotide-RNA + H(+)</text>
        <dbReference type="Rhea" id="RHEA:11828"/>
        <dbReference type="Rhea" id="RHEA-COMP:10464"/>
        <dbReference type="Rhea" id="RHEA-COMP:17353"/>
        <dbReference type="ChEBI" id="CHEBI:15377"/>
        <dbReference type="ChEBI" id="CHEBI:15378"/>
        <dbReference type="ChEBI" id="CHEBI:83064"/>
        <dbReference type="ChEBI" id="CHEBI:173113"/>
        <dbReference type="EC" id="3.1.4.58"/>
    </reaction>
</comment>
<evidence type="ECO:0000256" key="2">
    <source>
        <dbReference type="HAMAP-Rule" id="MF_01940"/>
    </source>
</evidence>
<feature type="domain" description="Phosphoesterase HXTX" evidence="3">
    <location>
        <begin position="111"/>
        <end position="171"/>
    </location>
</feature>
<dbReference type="HAMAP" id="MF_01940">
    <property type="entry name" value="RNA_CPDase"/>
    <property type="match status" value="1"/>
</dbReference>
<dbReference type="Gene3D" id="3.90.1140.10">
    <property type="entry name" value="Cyclic phosphodiesterase"/>
    <property type="match status" value="1"/>
</dbReference>
<keyword evidence="1 2" id="KW-0378">Hydrolase</keyword>
<dbReference type="PANTHER" id="PTHR35561">
    <property type="entry name" value="RNA 2',3'-CYCLIC PHOSPHODIESTERASE"/>
    <property type="match status" value="1"/>
</dbReference>
<dbReference type="EMBL" id="CADCUN010000192">
    <property type="protein sequence ID" value="CAA9395097.1"/>
    <property type="molecule type" value="Genomic_DNA"/>
</dbReference>
<dbReference type="InterPro" id="IPR004175">
    <property type="entry name" value="RNA_CPDase"/>
</dbReference>
<dbReference type="NCBIfam" id="TIGR02258">
    <property type="entry name" value="2_5_ligase"/>
    <property type="match status" value="1"/>
</dbReference>
<dbReference type="GO" id="GO:0016874">
    <property type="term" value="F:ligase activity"/>
    <property type="evidence" value="ECO:0007669"/>
    <property type="project" value="UniProtKB-KW"/>
</dbReference>
<comment type="function">
    <text evidence="2">Hydrolyzes RNA 2',3'-cyclic phosphodiester to an RNA 2'-phosphomonoester.</text>
</comment>